<dbReference type="RefSeq" id="WP_343989962.1">
    <property type="nucleotide sequence ID" value="NZ_BAAANB010000008.1"/>
</dbReference>
<keyword evidence="1" id="KW-1133">Transmembrane helix</keyword>
<comment type="caution">
    <text evidence="2">The sequence shown here is derived from an EMBL/GenBank/DDBJ whole genome shotgun (WGS) entry which is preliminary data.</text>
</comment>
<feature type="transmembrane region" description="Helical" evidence="1">
    <location>
        <begin position="55"/>
        <end position="74"/>
    </location>
</feature>
<evidence type="ECO:0000313" key="3">
    <source>
        <dbReference type="Proteomes" id="UP001501285"/>
    </source>
</evidence>
<name>A0ABN2U3F3_9MICO</name>
<feature type="transmembrane region" description="Helical" evidence="1">
    <location>
        <begin position="112"/>
        <end position="130"/>
    </location>
</feature>
<evidence type="ECO:0000313" key="2">
    <source>
        <dbReference type="EMBL" id="GAA2027786.1"/>
    </source>
</evidence>
<reference evidence="3" key="1">
    <citation type="journal article" date="2019" name="Int. J. Syst. Evol. Microbiol.">
        <title>The Global Catalogue of Microorganisms (GCM) 10K type strain sequencing project: providing services to taxonomists for standard genome sequencing and annotation.</title>
        <authorList>
            <consortium name="The Broad Institute Genomics Platform"/>
            <consortium name="The Broad Institute Genome Sequencing Center for Infectious Disease"/>
            <person name="Wu L."/>
            <person name="Ma J."/>
        </authorList>
    </citation>
    <scope>NUCLEOTIDE SEQUENCE [LARGE SCALE GENOMIC DNA]</scope>
    <source>
        <strain evidence="3">JCM 14283</strain>
    </source>
</reference>
<organism evidence="2 3">
    <name type="scientific">Terrabacter terrae</name>
    <dbReference type="NCBI Taxonomy" id="318434"/>
    <lineage>
        <taxon>Bacteria</taxon>
        <taxon>Bacillati</taxon>
        <taxon>Actinomycetota</taxon>
        <taxon>Actinomycetes</taxon>
        <taxon>Micrococcales</taxon>
        <taxon>Intrasporangiaceae</taxon>
        <taxon>Terrabacter</taxon>
    </lineage>
</organism>
<keyword evidence="1" id="KW-0472">Membrane</keyword>
<gene>
    <name evidence="2" type="ORF">GCM10009740_16810</name>
</gene>
<keyword evidence="1" id="KW-0812">Transmembrane</keyword>
<protein>
    <submittedName>
        <fullName evidence="2">Uncharacterized protein</fullName>
    </submittedName>
</protein>
<dbReference type="EMBL" id="BAAANB010000008">
    <property type="protein sequence ID" value="GAA2027786.1"/>
    <property type="molecule type" value="Genomic_DNA"/>
</dbReference>
<accession>A0ABN2U3F3</accession>
<dbReference type="Proteomes" id="UP001501285">
    <property type="component" value="Unassembled WGS sequence"/>
</dbReference>
<keyword evidence="3" id="KW-1185">Reference proteome</keyword>
<feature type="transmembrane region" description="Helical" evidence="1">
    <location>
        <begin position="81"/>
        <end position="100"/>
    </location>
</feature>
<proteinExistence type="predicted"/>
<evidence type="ECO:0000256" key="1">
    <source>
        <dbReference type="SAM" id="Phobius"/>
    </source>
</evidence>
<sequence>MTNDSERRGGHHDGWGAAAIFLIVLALLLGVAGGLVLLAMVIAPPLGPEDEISNVVWTVPLGLSMAGIVVALVGRSALIQTTLAVFGVLLIMGSVLLAIDSAGSPPVAGPEWTLNAVPLIIGFAAIGLCRRDRRLRHRGRAAHA</sequence>
<feature type="transmembrane region" description="Helical" evidence="1">
    <location>
        <begin position="20"/>
        <end position="43"/>
    </location>
</feature>